<proteinExistence type="predicted"/>
<dbReference type="InterPro" id="IPR027393">
    <property type="entry name" value="Virus_scaffolding_prot_C"/>
</dbReference>
<dbReference type="InterPro" id="IPR014957">
    <property type="entry name" value="IDEAL_dom"/>
</dbReference>
<dbReference type="Gene3D" id="4.10.810.10">
    <property type="entry name" value="Virus Scaffolding Protein, Chain A"/>
    <property type="match status" value="1"/>
</dbReference>
<accession>A0A1S2LCK9</accession>
<reference evidence="2 3" key="1">
    <citation type="submission" date="2016-10" db="EMBL/GenBank/DDBJ databases">
        <title>Draft genome sequences of four alkaliphilic bacteria belonging to the Anaerobacillus genus.</title>
        <authorList>
            <person name="Bassil N.M."/>
            <person name="Lloyd J.R."/>
        </authorList>
    </citation>
    <scope>NUCLEOTIDE SEQUENCE [LARGE SCALE GENOMIC DNA]</scope>
    <source>
        <strain evidence="2 3">DSM 15340</strain>
    </source>
</reference>
<keyword evidence="3" id="KW-1185">Reference proteome</keyword>
<sequence length="98" mass="11534">MEKYAINKNMLRQLSLMKNHSGPSAEIFDSLYAQMVIEVSVYQYQKSSIQKEVDYTLEIGDKAQFEKLTEKYNKFLAKYKDGITCREQGFEFTIQLEE</sequence>
<comment type="caution">
    <text evidence="2">The sequence shown here is derived from an EMBL/GenBank/DDBJ whole genome shotgun (WGS) entry which is preliminary data.</text>
</comment>
<gene>
    <name evidence="2" type="ORF">BKP35_14145</name>
</gene>
<feature type="domain" description="IDEAL" evidence="1">
    <location>
        <begin position="36"/>
        <end position="72"/>
    </location>
</feature>
<dbReference type="EMBL" id="MLQQ01000040">
    <property type="protein sequence ID" value="OIJ10239.1"/>
    <property type="molecule type" value="Genomic_DNA"/>
</dbReference>
<dbReference type="RefSeq" id="WP_071314003.1">
    <property type="nucleotide sequence ID" value="NZ_MLQQ01000040.1"/>
</dbReference>
<evidence type="ECO:0000313" key="3">
    <source>
        <dbReference type="Proteomes" id="UP000180098"/>
    </source>
</evidence>
<evidence type="ECO:0000259" key="1">
    <source>
        <dbReference type="SMART" id="SM00914"/>
    </source>
</evidence>
<name>A0A1S2LCK9_9BACI</name>
<dbReference type="Pfam" id="PF08858">
    <property type="entry name" value="IDEAL"/>
    <property type="match status" value="1"/>
</dbReference>
<organism evidence="2 3">
    <name type="scientific">Anaerobacillus arseniciselenatis</name>
    <dbReference type="NCBI Taxonomy" id="85682"/>
    <lineage>
        <taxon>Bacteria</taxon>
        <taxon>Bacillati</taxon>
        <taxon>Bacillota</taxon>
        <taxon>Bacilli</taxon>
        <taxon>Bacillales</taxon>
        <taxon>Bacillaceae</taxon>
        <taxon>Anaerobacillus</taxon>
    </lineage>
</organism>
<dbReference type="SMART" id="SM00914">
    <property type="entry name" value="IDEAL"/>
    <property type="match status" value="1"/>
</dbReference>
<dbReference type="Proteomes" id="UP000180098">
    <property type="component" value="Unassembled WGS sequence"/>
</dbReference>
<dbReference type="AlphaFoldDB" id="A0A1S2LCK9"/>
<evidence type="ECO:0000313" key="2">
    <source>
        <dbReference type="EMBL" id="OIJ10239.1"/>
    </source>
</evidence>
<dbReference type="OrthoDB" id="2878915at2"/>
<protein>
    <recommendedName>
        <fullName evidence="1">IDEAL domain-containing protein</fullName>
    </recommendedName>
</protein>